<dbReference type="GeneID" id="112681109"/>
<dbReference type="GO" id="GO:0005524">
    <property type="term" value="F:ATP binding"/>
    <property type="evidence" value="ECO:0007669"/>
    <property type="project" value="UniProtKB-KW"/>
</dbReference>
<evidence type="ECO:0000313" key="3">
    <source>
        <dbReference type="Proteomes" id="UP000694846"/>
    </source>
</evidence>
<dbReference type="Proteomes" id="UP000694846">
    <property type="component" value="Unplaced"/>
</dbReference>
<dbReference type="GO" id="GO:0006281">
    <property type="term" value="P:DNA repair"/>
    <property type="evidence" value="ECO:0007669"/>
    <property type="project" value="UniProtKB-KW"/>
</dbReference>
<comment type="catalytic activity">
    <reaction evidence="1">
        <text>ATP + H2O = ADP + phosphate + H(+)</text>
        <dbReference type="Rhea" id="RHEA:13065"/>
        <dbReference type="ChEBI" id="CHEBI:15377"/>
        <dbReference type="ChEBI" id="CHEBI:15378"/>
        <dbReference type="ChEBI" id="CHEBI:30616"/>
        <dbReference type="ChEBI" id="CHEBI:43474"/>
        <dbReference type="ChEBI" id="CHEBI:456216"/>
        <dbReference type="EC" id="5.6.2.3"/>
    </reaction>
</comment>
<feature type="domain" description="DNA helicase Pif1-like DEAD-box helicase" evidence="2">
    <location>
        <begin position="38"/>
        <end position="230"/>
    </location>
</feature>
<gene>
    <name evidence="4" type="primary">LOC112681109</name>
</gene>
<dbReference type="PANTHER" id="PTHR10492:SF57">
    <property type="entry name" value="ATP-DEPENDENT DNA HELICASE"/>
    <property type="match status" value="1"/>
</dbReference>
<keyword evidence="1" id="KW-0234">DNA repair</keyword>
<dbReference type="PANTHER" id="PTHR10492">
    <property type="match status" value="1"/>
</dbReference>
<dbReference type="EC" id="5.6.2.3" evidence="1"/>
<dbReference type="InterPro" id="IPR027417">
    <property type="entry name" value="P-loop_NTPase"/>
</dbReference>
<dbReference type="GO" id="GO:0006310">
    <property type="term" value="P:DNA recombination"/>
    <property type="evidence" value="ECO:0007669"/>
    <property type="project" value="UniProtKB-KW"/>
</dbReference>
<dbReference type="SUPFAM" id="SSF52540">
    <property type="entry name" value="P-loop containing nucleoside triphosphate hydrolases"/>
    <property type="match status" value="1"/>
</dbReference>
<protein>
    <recommendedName>
        <fullName evidence="1">ATP-dependent DNA helicase</fullName>
        <ecNumber evidence="1">5.6.2.3</ecNumber>
    </recommendedName>
</protein>
<keyword evidence="1" id="KW-0378">Hydrolase</keyword>
<dbReference type="Pfam" id="PF05970">
    <property type="entry name" value="PIF1"/>
    <property type="match status" value="1"/>
</dbReference>
<feature type="non-terminal residue" evidence="4">
    <location>
        <position position="1"/>
    </location>
</feature>
<evidence type="ECO:0000256" key="1">
    <source>
        <dbReference type="RuleBase" id="RU363044"/>
    </source>
</evidence>
<reference evidence="4" key="1">
    <citation type="submission" date="2025-08" db="UniProtKB">
        <authorList>
            <consortium name="RefSeq"/>
        </authorList>
    </citation>
    <scope>IDENTIFICATION</scope>
    <source>
        <tissue evidence="4">Whole body</tissue>
    </source>
</reference>
<keyword evidence="1" id="KW-0067">ATP-binding</keyword>
<keyword evidence="1" id="KW-0233">DNA recombination</keyword>
<dbReference type="OrthoDB" id="6620677at2759"/>
<dbReference type="AlphaFoldDB" id="A0A8B8F9U8"/>
<dbReference type="Gene3D" id="3.40.50.300">
    <property type="entry name" value="P-loop containing nucleotide triphosphate hydrolases"/>
    <property type="match status" value="1"/>
</dbReference>
<comment type="cofactor">
    <cofactor evidence="1">
        <name>Mg(2+)</name>
        <dbReference type="ChEBI" id="CHEBI:18420"/>
    </cofactor>
</comment>
<comment type="similarity">
    <text evidence="1">Belongs to the helicase family.</text>
</comment>
<keyword evidence="1" id="KW-0347">Helicase</keyword>
<evidence type="ECO:0000313" key="4">
    <source>
        <dbReference type="RefSeq" id="XP_025407162.1"/>
    </source>
</evidence>
<keyword evidence="1" id="KW-0227">DNA damage</keyword>
<dbReference type="InterPro" id="IPR010285">
    <property type="entry name" value="DNA_helicase_pif1-like_DEAD"/>
</dbReference>
<dbReference type="GO" id="GO:0000723">
    <property type="term" value="P:telomere maintenance"/>
    <property type="evidence" value="ECO:0007669"/>
    <property type="project" value="InterPro"/>
</dbReference>
<organism evidence="3 4">
    <name type="scientific">Sipha flava</name>
    <name type="common">yellow sugarcane aphid</name>
    <dbReference type="NCBI Taxonomy" id="143950"/>
    <lineage>
        <taxon>Eukaryota</taxon>
        <taxon>Metazoa</taxon>
        <taxon>Ecdysozoa</taxon>
        <taxon>Arthropoda</taxon>
        <taxon>Hexapoda</taxon>
        <taxon>Insecta</taxon>
        <taxon>Pterygota</taxon>
        <taxon>Neoptera</taxon>
        <taxon>Paraneoptera</taxon>
        <taxon>Hemiptera</taxon>
        <taxon>Sternorrhyncha</taxon>
        <taxon>Aphidomorpha</taxon>
        <taxon>Aphidoidea</taxon>
        <taxon>Aphididae</taxon>
        <taxon>Sipha</taxon>
    </lineage>
</organism>
<name>A0A8B8F9U8_9HEMI</name>
<keyword evidence="3" id="KW-1185">Reference proteome</keyword>
<proteinExistence type="inferred from homology"/>
<keyword evidence="1" id="KW-0547">Nucleotide-binding</keyword>
<dbReference type="GO" id="GO:0043139">
    <property type="term" value="F:5'-3' DNA helicase activity"/>
    <property type="evidence" value="ECO:0007669"/>
    <property type="project" value="UniProtKB-EC"/>
</dbReference>
<accession>A0A8B8F9U8</accession>
<sequence>TLKSIGLPEYDAAIIDSESNQQDTLPLSIQHDLIDSANQEQRDIISTIMKCVSLENTNVPNAYFIDGPGGTEKTFVYKCLINSCIEMGYDVIPVACTGIAAILLPGGRTLHSRFKLPLILTDTSVSSLKVNSKETSIIRKSKFIIWDEAPMASACALMVVNQLLKYMMENNVFFGGKVIVLGGDFRQVLPVVPHGSRQLTIQNCIKNFPILPHFKILKLLRNMRVKQNEIEFSKFL</sequence>
<dbReference type="GO" id="GO:0016787">
    <property type="term" value="F:hydrolase activity"/>
    <property type="evidence" value="ECO:0007669"/>
    <property type="project" value="UniProtKB-KW"/>
</dbReference>
<evidence type="ECO:0000259" key="2">
    <source>
        <dbReference type="Pfam" id="PF05970"/>
    </source>
</evidence>
<dbReference type="RefSeq" id="XP_025407162.1">
    <property type="nucleotide sequence ID" value="XM_025551377.1"/>
</dbReference>